<keyword evidence="3" id="KW-1185">Reference proteome</keyword>
<protein>
    <recommendedName>
        <fullName evidence="4">Lipoprotein</fullName>
    </recommendedName>
</protein>
<name>A0A7W6RCI1_9PROT</name>
<feature type="chain" id="PRO_5031003590" description="Lipoprotein" evidence="1">
    <location>
        <begin position="24"/>
        <end position="92"/>
    </location>
</feature>
<sequence length="92" mass="9961">MPRRRSPLVPPASLLLLAGLALAACSSDGVVDTDGRRLTRLEHLQLYCQTQPCECADAEAVLFAERDPIEPTWRVTGEPECPAGFVLEPASD</sequence>
<reference evidence="2 3" key="1">
    <citation type="submission" date="2020-08" db="EMBL/GenBank/DDBJ databases">
        <title>Genome sequencing of Purple Non-Sulfur Bacteria from various extreme environments.</title>
        <authorList>
            <person name="Mayer M."/>
        </authorList>
    </citation>
    <scope>NUCLEOTIDE SEQUENCE [LARGE SCALE GENOMIC DNA]</scope>
    <source>
        <strain evidence="2 3">JA131</strain>
    </source>
</reference>
<evidence type="ECO:0008006" key="4">
    <source>
        <dbReference type="Google" id="ProtNLM"/>
    </source>
</evidence>
<feature type="signal peptide" evidence="1">
    <location>
        <begin position="1"/>
        <end position="23"/>
    </location>
</feature>
<organism evidence="2 3">
    <name type="scientific">Roseospira visakhapatnamensis</name>
    <dbReference type="NCBI Taxonomy" id="390880"/>
    <lineage>
        <taxon>Bacteria</taxon>
        <taxon>Pseudomonadati</taxon>
        <taxon>Pseudomonadota</taxon>
        <taxon>Alphaproteobacteria</taxon>
        <taxon>Rhodospirillales</taxon>
        <taxon>Rhodospirillaceae</taxon>
        <taxon>Roseospira</taxon>
    </lineage>
</organism>
<dbReference type="AlphaFoldDB" id="A0A7W6RCI1"/>
<accession>A0A7W6RCI1</accession>
<dbReference type="RefSeq" id="WP_184043892.1">
    <property type="nucleotide sequence ID" value="NZ_JACIGK010000010.1"/>
</dbReference>
<dbReference type="Proteomes" id="UP000554286">
    <property type="component" value="Unassembled WGS sequence"/>
</dbReference>
<evidence type="ECO:0000313" key="2">
    <source>
        <dbReference type="EMBL" id="MBB4265976.1"/>
    </source>
</evidence>
<dbReference type="PROSITE" id="PS51257">
    <property type="entry name" value="PROKAR_LIPOPROTEIN"/>
    <property type="match status" value="1"/>
</dbReference>
<evidence type="ECO:0000256" key="1">
    <source>
        <dbReference type="SAM" id="SignalP"/>
    </source>
</evidence>
<comment type="caution">
    <text evidence="2">The sequence shown here is derived from an EMBL/GenBank/DDBJ whole genome shotgun (WGS) entry which is preliminary data.</text>
</comment>
<dbReference type="EMBL" id="JACIGK010000010">
    <property type="protein sequence ID" value="MBB4265976.1"/>
    <property type="molecule type" value="Genomic_DNA"/>
</dbReference>
<evidence type="ECO:0000313" key="3">
    <source>
        <dbReference type="Proteomes" id="UP000554286"/>
    </source>
</evidence>
<proteinExistence type="predicted"/>
<gene>
    <name evidence="2" type="ORF">GGD89_001602</name>
</gene>
<keyword evidence="1" id="KW-0732">Signal</keyword>